<keyword evidence="2" id="KW-1185">Reference proteome</keyword>
<gene>
    <name evidence="1" type="ORF">AAEO59_15195</name>
</gene>
<accession>A0ABU9HQH1</accession>
<organism evidence="1 2">
    <name type="scientific">Flavobacterium flavipallidum</name>
    <dbReference type="NCBI Taxonomy" id="3139140"/>
    <lineage>
        <taxon>Bacteria</taxon>
        <taxon>Pseudomonadati</taxon>
        <taxon>Bacteroidota</taxon>
        <taxon>Flavobacteriia</taxon>
        <taxon>Flavobacteriales</taxon>
        <taxon>Flavobacteriaceae</taxon>
        <taxon>Flavobacterium</taxon>
    </lineage>
</organism>
<dbReference type="EMBL" id="JBBYHU010000042">
    <property type="protein sequence ID" value="MEL1242402.1"/>
    <property type="molecule type" value="Genomic_DNA"/>
</dbReference>
<dbReference type="Pfam" id="PF08922">
    <property type="entry name" value="DUF1905"/>
    <property type="match status" value="1"/>
</dbReference>
<proteinExistence type="predicted"/>
<comment type="caution">
    <text evidence="1">The sequence shown here is derived from an EMBL/GenBank/DDBJ whole genome shotgun (WGS) entry which is preliminary data.</text>
</comment>
<dbReference type="InterPro" id="IPR037079">
    <property type="entry name" value="AF2212/PG0164-like_sf"/>
</dbReference>
<dbReference type="InterPro" id="IPR015018">
    <property type="entry name" value="DUF1905"/>
</dbReference>
<evidence type="ECO:0000313" key="2">
    <source>
        <dbReference type="Proteomes" id="UP001398556"/>
    </source>
</evidence>
<evidence type="ECO:0000313" key="1">
    <source>
        <dbReference type="EMBL" id="MEL1242402.1"/>
    </source>
</evidence>
<sequence>MNAKIKYDFSAEVWQHKAPGGWYFISLPKNLAIEIRSALQSEEEGWGRLKAIAKTGKSEWKTAIWFDTKKNSYLLPLKAEIRKKENITAGKIIPITLSL</sequence>
<dbReference type="Gene3D" id="2.40.30.100">
    <property type="entry name" value="AF2212/PG0164-like"/>
    <property type="match status" value="1"/>
</dbReference>
<dbReference type="Proteomes" id="UP001398556">
    <property type="component" value="Unassembled WGS sequence"/>
</dbReference>
<dbReference type="SUPFAM" id="SSF141694">
    <property type="entry name" value="AF2212/PG0164-like"/>
    <property type="match status" value="1"/>
</dbReference>
<protein>
    <submittedName>
        <fullName evidence="1">DUF1905 domain-containing protein</fullName>
    </submittedName>
</protein>
<reference evidence="1 2" key="1">
    <citation type="submission" date="2024-04" db="EMBL/GenBank/DDBJ databases">
        <title>Flavobacterium sp. DGU99 16S ribosomal RNA gene Genome sequencing and assembly.</title>
        <authorList>
            <person name="Park S."/>
        </authorList>
    </citation>
    <scope>NUCLEOTIDE SEQUENCE [LARGE SCALE GENOMIC DNA]</scope>
    <source>
        <strain evidence="1 2">DGU99</strain>
    </source>
</reference>
<name>A0ABU9HQH1_9FLAO</name>
<dbReference type="RefSeq" id="WP_341701602.1">
    <property type="nucleotide sequence ID" value="NZ_JBBYHU010000042.1"/>
</dbReference>